<comment type="caution">
    <text evidence="1">The sequence shown here is derived from an EMBL/GenBank/DDBJ whole genome shotgun (WGS) entry which is preliminary data.</text>
</comment>
<accession>A0A0F9BEQ4</accession>
<organism evidence="1">
    <name type="scientific">marine sediment metagenome</name>
    <dbReference type="NCBI Taxonomy" id="412755"/>
    <lineage>
        <taxon>unclassified sequences</taxon>
        <taxon>metagenomes</taxon>
        <taxon>ecological metagenomes</taxon>
    </lineage>
</organism>
<name>A0A0F9BEQ4_9ZZZZ</name>
<protein>
    <submittedName>
        <fullName evidence="1">Uncharacterized protein</fullName>
    </submittedName>
</protein>
<dbReference type="EMBL" id="LAZR01038109">
    <property type="protein sequence ID" value="KKL20414.1"/>
    <property type="molecule type" value="Genomic_DNA"/>
</dbReference>
<evidence type="ECO:0000313" key="1">
    <source>
        <dbReference type="EMBL" id="KKL20414.1"/>
    </source>
</evidence>
<dbReference type="AlphaFoldDB" id="A0A0F9BEQ4"/>
<gene>
    <name evidence="1" type="ORF">LCGC14_2455710</name>
</gene>
<proteinExistence type="predicted"/>
<sequence>MINFVTCDHFRCGNLVYDTEPFELVYNSRLEFLLKLNPELKQICNAYHGYASHKDGLQAGINDPCKCSRCKKQNEGFRN</sequence>
<reference evidence="1" key="1">
    <citation type="journal article" date="2015" name="Nature">
        <title>Complex archaea that bridge the gap between prokaryotes and eukaryotes.</title>
        <authorList>
            <person name="Spang A."/>
            <person name="Saw J.H."/>
            <person name="Jorgensen S.L."/>
            <person name="Zaremba-Niedzwiedzka K."/>
            <person name="Martijn J."/>
            <person name="Lind A.E."/>
            <person name="van Eijk R."/>
            <person name="Schleper C."/>
            <person name="Guy L."/>
            <person name="Ettema T.J."/>
        </authorList>
    </citation>
    <scope>NUCLEOTIDE SEQUENCE</scope>
</reference>